<protein>
    <submittedName>
        <fullName evidence="2">Uncharacterized protein</fullName>
    </submittedName>
</protein>
<organism evidence="2 3">
    <name type="scientific">Channa striata</name>
    <name type="common">Snakehead murrel</name>
    <name type="synonym">Ophicephalus striatus</name>
    <dbReference type="NCBI Taxonomy" id="64152"/>
    <lineage>
        <taxon>Eukaryota</taxon>
        <taxon>Metazoa</taxon>
        <taxon>Chordata</taxon>
        <taxon>Craniata</taxon>
        <taxon>Vertebrata</taxon>
        <taxon>Euteleostomi</taxon>
        <taxon>Actinopterygii</taxon>
        <taxon>Neopterygii</taxon>
        <taxon>Teleostei</taxon>
        <taxon>Neoteleostei</taxon>
        <taxon>Acanthomorphata</taxon>
        <taxon>Anabantaria</taxon>
        <taxon>Anabantiformes</taxon>
        <taxon>Channoidei</taxon>
        <taxon>Channidae</taxon>
        <taxon>Channa</taxon>
    </lineage>
</organism>
<dbReference type="AlphaFoldDB" id="A0AA88IHJ1"/>
<gene>
    <name evidence="2" type="ORF">Q5P01_000230</name>
</gene>
<name>A0AA88IHJ1_CHASR</name>
<accession>A0AA88IHJ1</accession>
<evidence type="ECO:0000313" key="2">
    <source>
        <dbReference type="EMBL" id="KAK2811400.1"/>
    </source>
</evidence>
<evidence type="ECO:0000256" key="1">
    <source>
        <dbReference type="SAM" id="MobiDB-lite"/>
    </source>
</evidence>
<sequence>MVYQNPILALQRFAEHFKGARAGPADPRPPEGAPASVFDALPLGDSGRDPGLLLVEHHVPEAQVAGSTPPASPPPSAEPDQTGPYLMFTQAGVRQLSTCGHRQFSHGNLSRSALDTVGLMQLLIATVLAPV</sequence>
<feature type="region of interest" description="Disordered" evidence="1">
    <location>
        <begin position="60"/>
        <end position="84"/>
    </location>
</feature>
<comment type="caution">
    <text evidence="2">The sequence shown here is derived from an EMBL/GenBank/DDBJ whole genome shotgun (WGS) entry which is preliminary data.</text>
</comment>
<reference evidence="2" key="1">
    <citation type="submission" date="2023-07" db="EMBL/GenBank/DDBJ databases">
        <title>Chromosome-level Genome Assembly of Striped Snakehead (Channa striata).</title>
        <authorList>
            <person name="Liu H."/>
        </authorList>
    </citation>
    <scope>NUCLEOTIDE SEQUENCE</scope>
    <source>
        <strain evidence="2">Gz</strain>
        <tissue evidence="2">Muscle</tissue>
    </source>
</reference>
<proteinExistence type="predicted"/>
<evidence type="ECO:0000313" key="3">
    <source>
        <dbReference type="Proteomes" id="UP001187415"/>
    </source>
</evidence>
<keyword evidence="3" id="KW-1185">Reference proteome</keyword>
<feature type="region of interest" description="Disordered" evidence="1">
    <location>
        <begin position="20"/>
        <end position="41"/>
    </location>
</feature>
<dbReference type="Proteomes" id="UP001187415">
    <property type="component" value="Unassembled WGS sequence"/>
</dbReference>
<dbReference type="EMBL" id="JAUPFM010000179">
    <property type="protein sequence ID" value="KAK2811400.1"/>
    <property type="molecule type" value="Genomic_DNA"/>
</dbReference>